<gene>
    <name evidence="1" type="ORF">SAMN05216218_101245</name>
</gene>
<dbReference type="Proteomes" id="UP000199076">
    <property type="component" value="Unassembled WGS sequence"/>
</dbReference>
<evidence type="ECO:0000313" key="1">
    <source>
        <dbReference type="EMBL" id="SDE76657.1"/>
    </source>
</evidence>
<proteinExistence type="predicted"/>
<name>A0A1G7FL60_9EURY</name>
<dbReference type="RefSeq" id="WP_092686846.1">
    <property type="nucleotide sequence ID" value="NZ_FNBK01000001.1"/>
</dbReference>
<evidence type="ECO:0000313" key="2">
    <source>
        <dbReference type="Proteomes" id="UP000199076"/>
    </source>
</evidence>
<dbReference type="AlphaFoldDB" id="A0A1G7FL60"/>
<protein>
    <submittedName>
        <fullName evidence="1">Uncharacterized protein</fullName>
    </submittedName>
</protein>
<dbReference type="EMBL" id="FNBK01000001">
    <property type="protein sequence ID" value="SDE76657.1"/>
    <property type="molecule type" value="Genomic_DNA"/>
</dbReference>
<organism evidence="1 2">
    <name type="scientific">Halorientalis regularis</name>
    <dbReference type="NCBI Taxonomy" id="660518"/>
    <lineage>
        <taxon>Archaea</taxon>
        <taxon>Methanobacteriati</taxon>
        <taxon>Methanobacteriota</taxon>
        <taxon>Stenosarchaea group</taxon>
        <taxon>Halobacteria</taxon>
        <taxon>Halobacteriales</taxon>
        <taxon>Haloarculaceae</taxon>
        <taxon>Halorientalis</taxon>
    </lineage>
</organism>
<reference evidence="2" key="1">
    <citation type="submission" date="2016-10" db="EMBL/GenBank/DDBJ databases">
        <authorList>
            <person name="Varghese N."/>
            <person name="Submissions S."/>
        </authorList>
    </citation>
    <scope>NUCLEOTIDE SEQUENCE [LARGE SCALE GENOMIC DNA]</scope>
    <source>
        <strain evidence="2">IBRC-M 10760</strain>
    </source>
</reference>
<sequence length="65" mass="7092">MGGVLNEVTNTVHKQETGKSKFQTECGVTYNLSEEDLRVFRAVESELDGANVSKCGRCFDDAGGY</sequence>
<keyword evidence="2" id="KW-1185">Reference proteome</keyword>
<dbReference type="OrthoDB" id="203607at2157"/>
<accession>A0A1G7FL60</accession>